<evidence type="ECO:0000313" key="9">
    <source>
        <dbReference type="EMBL" id="JAT25849.1"/>
    </source>
</evidence>
<dbReference type="PANTHER" id="PTHR23511:SF35">
    <property type="entry name" value="MAJOR FACILITATOR SUPERFAMILY (MFS) PROFILE DOMAIN-CONTAINING PROTEIN"/>
    <property type="match status" value="1"/>
</dbReference>
<dbReference type="InterPro" id="IPR005828">
    <property type="entry name" value="MFS_sugar_transport-like"/>
</dbReference>
<sequence>MAVKQGKAVDVSFEDAMEIAGKAVDVSFEDAMEIAGYGKFSMFIILVSALSFCSSLLGSLDVSFLLPAAECDLQLTSQNKGLLSSAFFIGTIAASHLSGYLADTLGRKYVLIRGLSLNVVFYILGTFAPNFWTFFACKVISGILTCPSMIATIPLLGEFVPSRRRAQSMLICTALSTIGLFYSSLIGWLTLQATWKADLWFITFTPWRLFFLLCGVPSLVCSLLLHLAPESPRFLLTIGKRQDTLKILQRVHSLNTGNNLANYPVQSVTIDANEAPPSPRAKGKGVLPILKNIYSQTVPLFKPPYVKHLVLCVILMVDVCLCVNTIFLWLPEITNRIAFYKEAHEGRFYLCDMVVVKESLSPTANITVDASNHSAPVECVTAINNAVFIPNLVIATVQPMVMMASSVVVPLFDRRHVLSFILVLCGCMSFLLTLVGDSRIMIMLFGGMPILAGICYNVLSSILIELFPTYIRAMAVSINMICGRLGAIIGSQVFSLMIDSECSLLFRLIAGTLFCCGIVPFFFNLQKSSKPQHQSTKEDLNENKT</sequence>
<reference evidence="9" key="1">
    <citation type="submission" date="2015-11" db="EMBL/GenBank/DDBJ databases">
        <title>De novo transcriptome assembly of four potential Pierce s Disease insect vectors from Arizona vineyards.</title>
        <authorList>
            <person name="Tassone E.E."/>
        </authorList>
    </citation>
    <scope>NUCLEOTIDE SEQUENCE</scope>
</reference>
<evidence type="ECO:0000256" key="3">
    <source>
        <dbReference type="ARBA" id="ARBA00022448"/>
    </source>
</evidence>
<name>A0A1B6LQJ0_9HEMI</name>
<proteinExistence type="inferred from homology"/>
<evidence type="ECO:0000256" key="7">
    <source>
        <dbReference type="SAM" id="Phobius"/>
    </source>
</evidence>
<evidence type="ECO:0000256" key="6">
    <source>
        <dbReference type="ARBA" id="ARBA00023136"/>
    </source>
</evidence>
<evidence type="ECO:0000256" key="5">
    <source>
        <dbReference type="ARBA" id="ARBA00022989"/>
    </source>
</evidence>
<keyword evidence="4 7" id="KW-0812">Transmembrane</keyword>
<dbReference type="PANTHER" id="PTHR23511">
    <property type="entry name" value="SYNAPTIC VESICLE GLYCOPROTEIN 2"/>
    <property type="match status" value="1"/>
</dbReference>
<keyword evidence="6 7" id="KW-0472">Membrane</keyword>
<feature type="transmembrane region" description="Helical" evidence="7">
    <location>
        <begin position="309"/>
        <end position="330"/>
    </location>
</feature>
<feature type="transmembrane region" description="Helical" evidence="7">
    <location>
        <begin position="109"/>
        <end position="125"/>
    </location>
</feature>
<dbReference type="InterPro" id="IPR020846">
    <property type="entry name" value="MFS_dom"/>
</dbReference>
<feature type="transmembrane region" description="Helical" evidence="7">
    <location>
        <begin position="42"/>
        <end position="69"/>
    </location>
</feature>
<evidence type="ECO:0000256" key="1">
    <source>
        <dbReference type="ARBA" id="ARBA00004141"/>
    </source>
</evidence>
<keyword evidence="3" id="KW-0813">Transport</keyword>
<feature type="transmembrane region" description="Helical" evidence="7">
    <location>
        <begin position="168"/>
        <end position="189"/>
    </location>
</feature>
<dbReference type="AlphaFoldDB" id="A0A1B6LQJ0"/>
<dbReference type="Pfam" id="PF07690">
    <property type="entry name" value="MFS_1"/>
    <property type="match status" value="1"/>
</dbReference>
<dbReference type="PROSITE" id="PS50850">
    <property type="entry name" value="MFS"/>
    <property type="match status" value="1"/>
</dbReference>
<feature type="transmembrane region" description="Helical" evidence="7">
    <location>
        <begin position="417"/>
        <end position="436"/>
    </location>
</feature>
<feature type="transmembrane region" description="Helical" evidence="7">
    <location>
        <begin position="504"/>
        <end position="525"/>
    </location>
</feature>
<organism evidence="9">
    <name type="scientific">Graphocephala atropunctata</name>
    <dbReference type="NCBI Taxonomy" id="36148"/>
    <lineage>
        <taxon>Eukaryota</taxon>
        <taxon>Metazoa</taxon>
        <taxon>Ecdysozoa</taxon>
        <taxon>Arthropoda</taxon>
        <taxon>Hexapoda</taxon>
        <taxon>Insecta</taxon>
        <taxon>Pterygota</taxon>
        <taxon>Neoptera</taxon>
        <taxon>Paraneoptera</taxon>
        <taxon>Hemiptera</taxon>
        <taxon>Auchenorrhyncha</taxon>
        <taxon>Membracoidea</taxon>
        <taxon>Cicadellidae</taxon>
        <taxon>Cicadellinae</taxon>
        <taxon>Cicadellini</taxon>
        <taxon>Graphocephala</taxon>
    </lineage>
</organism>
<evidence type="ECO:0000256" key="4">
    <source>
        <dbReference type="ARBA" id="ARBA00022692"/>
    </source>
</evidence>
<gene>
    <name evidence="9" type="ORF">g.7363</name>
</gene>
<dbReference type="SUPFAM" id="SSF103473">
    <property type="entry name" value="MFS general substrate transporter"/>
    <property type="match status" value="1"/>
</dbReference>
<evidence type="ECO:0000256" key="2">
    <source>
        <dbReference type="ARBA" id="ARBA00008335"/>
    </source>
</evidence>
<dbReference type="GO" id="GO:0016020">
    <property type="term" value="C:membrane"/>
    <property type="evidence" value="ECO:0007669"/>
    <property type="project" value="UniProtKB-SubCell"/>
</dbReference>
<feature type="transmembrane region" description="Helical" evidence="7">
    <location>
        <begin position="209"/>
        <end position="228"/>
    </location>
</feature>
<comment type="subcellular location">
    <subcellularLocation>
        <location evidence="1">Membrane</location>
        <topology evidence="1">Multi-pass membrane protein</topology>
    </subcellularLocation>
</comment>
<dbReference type="Pfam" id="PF00083">
    <property type="entry name" value="Sugar_tr"/>
    <property type="match status" value="1"/>
</dbReference>
<dbReference type="GO" id="GO:0022857">
    <property type="term" value="F:transmembrane transporter activity"/>
    <property type="evidence" value="ECO:0007669"/>
    <property type="project" value="InterPro"/>
</dbReference>
<dbReference type="InterPro" id="IPR011701">
    <property type="entry name" value="MFS"/>
</dbReference>
<dbReference type="EMBL" id="GEBQ01014128">
    <property type="protein sequence ID" value="JAT25849.1"/>
    <property type="molecule type" value="Transcribed_RNA"/>
</dbReference>
<accession>A0A1B6LQJ0</accession>
<comment type="similarity">
    <text evidence="2">Belongs to the major facilitator superfamily.</text>
</comment>
<keyword evidence="5 7" id="KW-1133">Transmembrane helix</keyword>
<protein>
    <recommendedName>
        <fullName evidence="8">Major facilitator superfamily (MFS) profile domain-containing protein</fullName>
    </recommendedName>
</protein>
<feature type="transmembrane region" description="Helical" evidence="7">
    <location>
        <begin position="442"/>
        <end position="464"/>
    </location>
</feature>
<dbReference type="InterPro" id="IPR036259">
    <property type="entry name" value="MFS_trans_sf"/>
</dbReference>
<feature type="transmembrane region" description="Helical" evidence="7">
    <location>
        <begin position="81"/>
        <end position="102"/>
    </location>
</feature>
<feature type="transmembrane region" description="Helical" evidence="7">
    <location>
        <begin position="476"/>
        <end position="498"/>
    </location>
</feature>
<feature type="domain" description="Major facilitator superfamily (MFS) profile" evidence="8">
    <location>
        <begin position="44"/>
        <end position="528"/>
    </location>
</feature>
<feature type="transmembrane region" description="Helical" evidence="7">
    <location>
        <begin position="131"/>
        <end position="156"/>
    </location>
</feature>
<dbReference type="Gene3D" id="1.20.1250.20">
    <property type="entry name" value="MFS general substrate transporter like domains"/>
    <property type="match status" value="1"/>
</dbReference>
<feature type="transmembrane region" description="Helical" evidence="7">
    <location>
        <begin position="392"/>
        <end position="412"/>
    </location>
</feature>
<evidence type="ECO:0000259" key="8">
    <source>
        <dbReference type="PROSITE" id="PS50850"/>
    </source>
</evidence>